<comment type="caution">
    <text evidence="2">The sequence shown here is derived from an EMBL/GenBank/DDBJ whole genome shotgun (WGS) entry which is preliminary data.</text>
</comment>
<protein>
    <submittedName>
        <fullName evidence="2">Uncharacterized protein</fullName>
    </submittedName>
</protein>
<dbReference type="Proteomes" id="UP000682733">
    <property type="component" value="Unassembled WGS sequence"/>
</dbReference>
<gene>
    <name evidence="1" type="ORF">OVA965_LOCUS40269</name>
    <name evidence="2" type="ORF">TMI583_LOCUS41677</name>
</gene>
<dbReference type="EMBL" id="CAJNOK010043444">
    <property type="protein sequence ID" value="CAF1569393.1"/>
    <property type="molecule type" value="Genomic_DNA"/>
</dbReference>
<organism evidence="2 3">
    <name type="scientific">Didymodactylos carnosus</name>
    <dbReference type="NCBI Taxonomy" id="1234261"/>
    <lineage>
        <taxon>Eukaryota</taxon>
        <taxon>Metazoa</taxon>
        <taxon>Spiralia</taxon>
        <taxon>Gnathifera</taxon>
        <taxon>Rotifera</taxon>
        <taxon>Eurotatoria</taxon>
        <taxon>Bdelloidea</taxon>
        <taxon>Philodinida</taxon>
        <taxon>Philodinidae</taxon>
        <taxon>Didymodactylos</taxon>
    </lineage>
</organism>
<accession>A0A8S2V230</accession>
<evidence type="ECO:0000313" key="3">
    <source>
        <dbReference type="Proteomes" id="UP000682733"/>
    </source>
</evidence>
<dbReference type="EMBL" id="CAJOBA010066197">
    <property type="protein sequence ID" value="CAF4363321.1"/>
    <property type="molecule type" value="Genomic_DNA"/>
</dbReference>
<evidence type="ECO:0000313" key="1">
    <source>
        <dbReference type="EMBL" id="CAF1569393.1"/>
    </source>
</evidence>
<dbReference type="AlphaFoldDB" id="A0A8S2V230"/>
<evidence type="ECO:0000313" key="2">
    <source>
        <dbReference type="EMBL" id="CAF4363321.1"/>
    </source>
</evidence>
<proteinExistence type="predicted"/>
<dbReference type="Proteomes" id="UP000677228">
    <property type="component" value="Unassembled WGS sequence"/>
</dbReference>
<name>A0A8S2V230_9BILA</name>
<reference evidence="2" key="1">
    <citation type="submission" date="2021-02" db="EMBL/GenBank/DDBJ databases">
        <authorList>
            <person name="Nowell W R."/>
        </authorList>
    </citation>
    <scope>NUCLEOTIDE SEQUENCE</scope>
</reference>
<sequence>MTDVQARVLNTLKANKQTAGQGVVVKACQNAVSLLVSREKLRPPTLLSVYIPSKFVSSNNDDYRTALPPSVTIPLDFAQNIVPVVPVLEEINFQYETWIGFIAEANLAYMLPFFKHCSSTTVKALNLQKVCDQICDFVFLQLKYFVNMRALKHELSLKICHIVQAAKKKAAGKSTIGVLTKTQCFRFFLKSIVPLARCNQFNGYHAFKSKNNLLLVHASFENDTPDVMCFQSNSNSVDVTYSYSIVAKALEIYDMIGTVSIDEIMSTIELYFLSSKLCFDAASVVQSLKADFLQCRNCTDSAKYFTIQIPLINNVFVDSAINSIDTGISPVSSPSDVEMDAIIGRSYPTRGTKRSYIEDSVEEPDKRNEKWHSYIAETK</sequence>
<feature type="non-terminal residue" evidence="2">
    <location>
        <position position="379"/>
    </location>
</feature>